<evidence type="ECO:0000313" key="2">
    <source>
        <dbReference type="EMBL" id="EPY23631.1"/>
    </source>
</evidence>
<name>S9V9I1_9TRYP</name>
<sequence length="310" mass="34333">MLRSRLVPLASGVSLSSMRCFSMTPQLLLQTDPLEHEREAELRRKISATYRGMPIPEMTNPPYGQFATGGTVETARSQGFSFAVPQQGRSGVDWIMLLTGCVLVYYTGKIMLHQYNRGIDGLEMPLWVGSTYIQAQHLLFNIQYDKDVRENLKKEYLSYKKSEVVNNRLGVSFFEYVQSRMPDFCSGRLNSVSDTMQIVLNALGNKDSQALVTFARSVQTALQRRGGDPQTRVDDFISKIGTLNGIRLGSTAAVNSAGGGIIPQNVIQANYSPPVNAPVYANTQYDSPTETNNLDSNSSQIHGSVPFQDK</sequence>
<dbReference type="EMBL" id="ATMH01006423">
    <property type="protein sequence ID" value="EPY25895.1"/>
    <property type="molecule type" value="Genomic_DNA"/>
</dbReference>
<dbReference type="OrthoDB" id="271093at2759"/>
<gene>
    <name evidence="3" type="ORF">STCU_06423</name>
    <name evidence="2" type="ORF">STCU_07609</name>
</gene>
<accession>S9V9I1</accession>
<proteinExistence type="predicted"/>
<dbReference type="EMBL" id="ATMH01007609">
    <property type="protein sequence ID" value="EPY23631.1"/>
    <property type="molecule type" value="Genomic_DNA"/>
</dbReference>
<feature type="region of interest" description="Disordered" evidence="1">
    <location>
        <begin position="280"/>
        <end position="310"/>
    </location>
</feature>
<dbReference type="AlphaFoldDB" id="S9V9I1"/>
<comment type="caution">
    <text evidence="2">The sequence shown here is derived from an EMBL/GenBank/DDBJ whole genome shotgun (WGS) entry which is preliminary data.</text>
</comment>
<protein>
    <submittedName>
        <fullName evidence="2">Uncharacterized protein</fullName>
    </submittedName>
</protein>
<evidence type="ECO:0000313" key="4">
    <source>
        <dbReference type="Proteomes" id="UP000015354"/>
    </source>
</evidence>
<reference evidence="2" key="2">
    <citation type="submission" date="2013-03" db="EMBL/GenBank/DDBJ databases">
        <authorList>
            <person name="Motta M.C.M."/>
            <person name="Martins A.C.A."/>
            <person name="Preta C.M.C.C."/>
            <person name="Silva R."/>
            <person name="de Souza S.S."/>
            <person name="Klein C.C."/>
            <person name="de Almeida L.G.P."/>
            <person name="Cunha O.L."/>
            <person name="Colabardini A.C."/>
            <person name="Lima B.A."/>
            <person name="Machado C.R."/>
            <person name="Soares C.M.A."/>
            <person name="de Menezes C.B.A."/>
            <person name="Bartolomeu D.C."/>
            <person name="Grisard E.C."/>
            <person name="Fantinatti-Garboggini F."/>
            <person name="Rodrigues-Luiz G.F."/>
            <person name="Wagner G."/>
            <person name="Goldman G.H."/>
            <person name="Fietto J.L.R."/>
            <person name="Ciapina L.P."/>
            <person name="Brocchi M."/>
            <person name="Elias M.C."/>
            <person name="Goldman M.H.S."/>
            <person name="Sagot M.-F."/>
            <person name="Pereira M."/>
            <person name="Stoco P.H."/>
            <person name="Teixeira S.M.R."/>
            <person name="de Mendonca-Neto R.P."/>
            <person name="Maciel T.E.F."/>
            <person name="Mendes T.A.O."/>
            <person name="Urmenyi T.P."/>
            <person name="Teixeira M.M.G."/>
            <person name="de Camargo E.F.P."/>
            <person name="de Sousa W."/>
            <person name="Schenkman S."/>
            <person name="de Vasconcelos A.T.R."/>
        </authorList>
    </citation>
    <scope>NUCLEOTIDE SEQUENCE</scope>
</reference>
<organism evidence="2 4">
    <name type="scientific">Strigomonas culicis</name>
    <dbReference type="NCBI Taxonomy" id="28005"/>
    <lineage>
        <taxon>Eukaryota</taxon>
        <taxon>Discoba</taxon>
        <taxon>Euglenozoa</taxon>
        <taxon>Kinetoplastea</taxon>
        <taxon>Metakinetoplastina</taxon>
        <taxon>Trypanosomatida</taxon>
        <taxon>Trypanosomatidae</taxon>
        <taxon>Strigomonadinae</taxon>
        <taxon>Strigomonas</taxon>
    </lineage>
</organism>
<dbReference type="Proteomes" id="UP000015354">
    <property type="component" value="Unassembled WGS sequence"/>
</dbReference>
<reference evidence="2 4" key="1">
    <citation type="journal article" date="2013" name="PLoS ONE">
        <title>Predicting the Proteins of Angomonas deanei, Strigomonas culicis and Their Respective Endosymbionts Reveals New Aspects of the Trypanosomatidae Family.</title>
        <authorList>
            <person name="Motta M.C."/>
            <person name="Martins A.C."/>
            <person name="de Souza S.S."/>
            <person name="Catta-Preta C.M."/>
            <person name="Silva R."/>
            <person name="Klein C.C."/>
            <person name="de Almeida L.G."/>
            <person name="de Lima Cunha O."/>
            <person name="Ciapina L.P."/>
            <person name="Brocchi M."/>
            <person name="Colabardini A.C."/>
            <person name="de Araujo Lima B."/>
            <person name="Machado C.R."/>
            <person name="de Almeida Soares C.M."/>
            <person name="Probst C.M."/>
            <person name="de Menezes C.B."/>
            <person name="Thompson C.E."/>
            <person name="Bartholomeu D.C."/>
            <person name="Gradia D.F."/>
            <person name="Pavoni D.P."/>
            <person name="Grisard E.C."/>
            <person name="Fantinatti-Garboggini F."/>
            <person name="Marchini F.K."/>
            <person name="Rodrigues-Luiz G.F."/>
            <person name="Wagner G."/>
            <person name="Goldman G.H."/>
            <person name="Fietto J.L."/>
            <person name="Elias M.C."/>
            <person name="Goldman M.H."/>
            <person name="Sagot M.F."/>
            <person name="Pereira M."/>
            <person name="Stoco P.H."/>
            <person name="de Mendonca-Neto R.P."/>
            <person name="Teixeira S.M."/>
            <person name="Maciel T.E."/>
            <person name="de Oliveira Mendes T.A."/>
            <person name="Urmenyi T.P."/>
            <person name="de Souza W."/>
            <person name="Schenkman S."/>
            <person name="de Vasconcelos A.T."/>
        </authorList>
    </citation>
    <scope>NUCLEOTIDE SEQUENCE [LARGE SCALE GENOMIC DNA]</scope>
</reference>
<evidence type="ECO:0000256" key="1">
    <source>
        <dbReference type="SAM" id="MobiDB-lite"/>
    </source>
</evidence>
<keyword evidence="4" id="KW-1185">Reference proteome</keyword>
<feature type="compositionally biased region" description="Polar residues" evidence="1">
    <location>
        <begin position="281"/>
        <end position="302"/>
    </location>
</feature>
<evidence type="ECO:0000313" key="3">
    <source>
        <dbReference type="EMBL" id="EPY25895.1"/>
    </source>
</evidence>